<feature type="region of interest" description="Disordered" evidence="2">
    <location>
        <begin position="61"/>
        <end position="81"/>
    </location>
</feature>
<evidence type="ECO:0000313" key="4">
    <source>
        <dbReference type="Proteomes" id="UP000426772"/>
    </source>
</evidence>
<reference evidence="3 4" key="1">
    <citation type="submission" date="2018-10" db="EMBL/GenBank/DDBJ databases">
        <title>Draft genome sequence of Pantoea vagans isolated from corpses of the sugarcane aphid Melanaphis sacchari Zehntner.</title>
        <authorList>
            <person name="Toledo E."/>
            <person name="Pena G."/>
            <person name="Lozano L."/>
        </authorList>
    </citation>
    <scope>NUCLEOTIDE SEQUENCE [LARGE SCALE GENOMIC DNA]</scope>
    <source>
        <strain evidence="3 4">ET-90</strain>
    </source>
</reference>
<accession>A0ABY3L8Y7</accession>
<dbReference type="EMBL" id="RCNL01000237">
    <property type="protein sequence ID" value="TXL69073.1"/>
    <property type="molecule type" value="Genomic_DNA"/>
</dbReference>
<proteinExistence type="predicted"/>
<evidence type="ECO:0000256" key="1">
    <source>
        <dbReference type="ARBA" id="ARBA00022553"/>
    </source>
</evidence>
<evidence type="ECO:0000313" key="3">
    <source>
        <dbReference type="EMBL" id="TXL69073.1"/>
    </source>
</evidence>
<keyword evidence="4" id="KW-1185">Reference proteome</keyword>
<protein>
    <submittedName>
        <fullName evidence="3">Uncharacterized protein</fullName>
    </submittedName>
</protein>
<evidence type="ECO:0000256" key="2">
    <source>
        <dbReference type="SAM" id="MobiDB-lite"/>
    </source>
</evidence>
<organism evidence="3 4">
    <name type="scientific">Pantoea vagans</name>
    <dbReference type="NCBI Taxonomy" id="470934"/>
    <lineage>
        <taxon>Bacteria</taxon>
        <taxon>Pseudomonadati</taxon>
        <taxon>Pseudomonadota</taxon>
        <taxon>Gammaproteobacteria</taxon>
        <taxon>Enterobacterales</taxon>
        <taxon>Erwiniaceae</taxon>
        <taxon>Pantoea</taxon>
    </lineage>
</organism>
<feature type="region of interest" description="Disordered" evidence="2">
    <location>
        <begin position="1"/>
        <end position="29"/>
    </location>
</feature>
<dbReference type="PANTHER" id="PTHR15941:SF9">
    <property type="entry name" value="MYOZENIN-2"/>
    <property type="match status" value="1"/>
</dbReference>
<dbReference type="Proteomes" id="UP000426772">
    <property type="component" value="Unassembled WGS sequence"/>
</dbReference>
<feature type="compositionally biased region" description="Polar residues" evidence="2">
    <location>
        <begin position="64"/>
        <end position="75"/>
    </location>
</feature>
<name>A0ABY3L8Y7_9GAMM</name>
<comment type="caution">
    <text evidence="3">The sequence shown here is derived from an EMBL/GenBank/DDBJ whole genome shotgun (WGS) entry which is preliminary data.</text>
</comment>
<dbReference type="Pfam" id="PF05556">
    <property type="entry name" value="Calsarcin"/>
    <property type="match status" value="1"/>
</dbReference>
<feature type="non-terminal residue" evidence="3">
    <location>
        <position position="81"/>
    </location>
</feature>
<dbReference type="InterPro" id="IPR008438">
    <property type="entry name" value="MYOZ"/>
</dbReference>
<gene>
    <name evidence="3" type="ORF">D9O29_24090</name>
</gene>
<keyword evidence="1" id="KW-0597">Phosphoprotein</keyword>
<dbReference type="PANTHER" id="PTHR15941">
    <property type="entry name" value="MYOZENIN"/>
    <property type="match status" value="1"/>
</dbReference>
<sequence length="81" mass="8845">MSDPTLADTLITHMPEPEPRPDLPGYKSFNRVATPFGGFSNAPRPAPIKPIQVEALPDFPELQGDTTVNRPSFNRSALGWA</sequence>